<feature type="region of interest" description="Disordered" evidence="1">
    <location>
        <begin position="239"/>
        <end position="261"/>
    </location>
</feature>
<sequence length="623" mass="70680">MAHRPRLPPPADAEHYDDLSDLERERHENDMRLKNTFEHIFDKYERDFTDIGDEVDLETGEIVVNNGHLARLEDERDTGEGFEEWYEEDDDEDDVIDAYPYERYEVADSGEEDELLSSPPGNRNQRMRQPGEALASLSTLTWQTSTIHHPPTATTPRPRNQPQHRAQPQHRNLPQHRNPPRPTRTPRPPIEPQQTPQRMDFAQDPAFFQALGQSIAQGIAQYMSSYQDSPRYAVPQWDGAEYEEEGEESFDELEENGQQGEDMGSIEYEDQEQVNTWAEDEEVMDLEQITEVEDPTEATGIENIKNPHSFQGPDDAPMKAQEFPASRNSPDPASIMPTKEVAGPADKAPAGRGNTQATPVAQPSPVSSTTETPGGTKVQKHKHHPAWIEGDNELFIVLKKDRKLSTSQICRYFPDRTVKNLENHWYKHLSRRADKPRGPMSDYVRRALERGPILANKVRQKPYMPKNPEKARPHLANLTDPTELLQRYPTEAEPPKLVLPGVDLTSGKPATFNPNILFREEMERTYLCVLCGKSWASHSNAREHTRKPETCIPENWLTNYQPGAHRKRALPVNGSAQEDRSSKRQKKDDSATRDGGDAAAHEHSSAGSWNFSTRAAKITGFCA</sequence>
<gene>
    <name evidence="2" type="ORF">SLS58_009529</name>
</gene>
<dbReference type="Proteomes" id="UP001521184">
    <property type="component" value="Unassembled WGS sequence"/>
</dbReference>
<evidence type="ECO:0000313" key="3">
    <source>
        <dbReference type="Proteomes" id="UP001521184"/>
    </source>
</evidence>
<feature type="region of interest" description="Disordered" evidence="1">
    <location>
        <begin position="1"/>
        <end position="30"/>
    </location>
</feature>
<reference evidence="2 3" key="1">
    <citation type="journal article" date="2023" name="Plant Dis.">
        <title>First Report of Diplodia intermedia Causing Canker and Dieback Diseases on Apple Trees in Canada.</title>
        <authorList>
            <person name="Ellouze W."/>
            <person name="Ilyukhin E."/>
            <person name="Sulman M."/>
            <person name="Ali S."/>
        </authorList>
    </citation>
    <scope>NUCLEOTIDE SEQUENCE [LARGE SCALE GENOMIC DNA]</scope>
    <source>
        <strain evidence="2 3">M45-28</strain>
    </source>
</reference>
<accession>A0ABR3TBR4</accession>
<protein>
    <recommendedName>
        <fullName evidence="4">C2H2-type domain-containing protein</fullName>
    </recommendedName>
</protein>
<dbReference type="PANTHER" id="PTHR15992:SF5">
    <property type="entry name" value="HOLLIDAY JUNCTION RECOGNITION PROTEIN"/>
    <property type="match status" value="1"/>
</dbReference>
<feature type="region of interest" description="Disordered" evidence="1">
    <location>
        <begin position="146"/>
        <end position="196"/>
    </location>
</feature>
<feature type="compositionally biased region" description="Polar residues" evidence="1">
    <location>
        <begin position="353"/>
        <end position="373"/>
    </location>
</feature>
<comment type="caution">
    <text evidence="2">The sequence shown here is derived from an EMBL/GenBank/DDBJ whole genome shotgun (WGS) entry which is preliminary data.</text>
</comment>
<proteinExistence type="predicted"/>
<name>A0ABR3TBR4_9PEZI</name>
<keyword evidence="3" id="KW-1185">Reference proteome</keyword>
<feature type="compositionally biased region" description="Basic and acidic residues" evidence="1">
    <location>
        <begin position="12"/>
        <end position="30"/>
    </location>
</feature>
<feature type="region of interest" description="Disordered" evidence="1">
    <location>
        <begin position="563"/>
        <end position="609"/>
    </location>
</feature>
<feature type="region of interest" description="Disordered" evidence="1">
    <location>
        <begin position="293"/>
        <end position="383"/>
    </location>
</feature>
<feature type="compositionally biased region" description="Acidic residues" evidence="1">
    <location>
        <begin position="240"/>
        <end position="255"/>
    </location>
</feature>
<dbReference type="Gene3D" id="1.10.20.10">
    <property type="entry name" value="Histone, subunit A"/>
    <property type="match status" value="1"/>
</dbReference>
<feature type="compositionally biased region" description="Acidic residues" evidence="1">
    <location>
        <begin position="75"/>
        <end position="96"/>
    </location>
</feature>
<feature type="compositionally biased region" description="Pro residues" evidence="1">
    <location>
        <begin position="180"/>
        <end position="191"/>
    </location>
</feature>
<feature type="region of interest" description="Disordered" evidence="1">
    <location>
        <begin position="73"/>
        <end position="128"/>
    </location>
</feature>
<feature type="compositionally biased region" description="Basic and acidic residues" evidence="1">
    <location>
        <begin position="577"/>
        <end position="604"/>
    </location>
</feature>
<dbReference type="PANTHER" id="PTHR15992">
    <property type="entry name" value="HOLLIDAY JUNCTION RECOGNITION PROTEIN"/>
    <property type="match status" value="1"/>
</dbReference>
<evidence type="ECO:0008006" key="4">
    <source>
        <dbReference type="Google" id="ProtNLM"/>
    </source>
</evidence>
<evidence type="ECO:0000256" key="1">
    <source>
        <dbReference type="SAM" id="MobiDB-lite"/>
    </source>
</evidence>
<dbReference type="InterPro" id="IPR018465">
    <property type="entry name" value="Scm3/HJURP"/>
</dbReference>
<evidence type="ECO:0000313" key="2">
    <source>
        <dbReference type="EMBL" id="KAL1637003.1"/>
    </source>
</evidence>
<dbReference type="EMBL" id="JAKEKT020000094">
    <property type="protein sequence ID" value="KAL1637003.1"/>
    <property type="molecule type" value="Genomic_DNA"/>
</dbReference>
<dbReference type="Pfam" id="PF10384">
    <property type="entry name" value="Scm3"/>
    <property type="match status" value="1"/>
</dbReference>
<feature type="compositionally biased region" description="Low complexity" evidence="1">
    <location>
        <begin position="146"/>
        <end position="163"/>
    </location>
</feature>
<dbReference type="InterPro" id="IPR009072">
    <property type="entry name" value="Histone-fold"/>
</dbReference>
<organism evidence="2 3">
    <name type="scientific">Diplodia intermedia</name>
    <dbReference type="NCBI Taxonomy" id="856260"/>
    <lineage>
        <taxon>Eukaryota</taxon>
        <taxon>Fungi</taxon>
        <taxon>Dikarya</taxon>
        <taxon>Ascomycota</taxon>
        <taxon>Pezizomycotina</taxon>
        <taxon>Dothideomycetes</taxon>
        <taxon>Dothideomycetes incertae sedis</taxon>
        <taxon>Botryosphaeriales</taxon>
        <taxon>Botryosphaeriaceae</taxon>
        <taxon>Diplodia</taxon>
    </lineage>
</organism>